<gene>
    <name evidence="1" type="ORF">GOB84_11140</name>
</gene>
<dbReference type="Proteomes" id="UP000615326">
    <property type="component" value="Unassembled WGS sequence"/>
</dbReference>
<keyword evidence="2" id="KW-1185">Reference proteome</keyword>
<dbReference type="EMBL" id="WOSW01000021">
    <property type="protein sequence ID" value="NHO33104.1"/>
    <property type="molecule type" value="Genomic_DNA"/>
</dbReference>
<reference evidence="1 2" key="1">
    <citation type="journal article" date="2020" name="Int. J. Syst. Evol. Microbiol.">
        <title>Novel acetic acid bacteria from cider fermentations: Acetobacter conturbans sp. nov. and Acetobacter fallax sp. nov.</title>
        <authorList>
            <person name="Sombolestani A.S."/>
            <person name="Cleenwerck I."/>
            <person name="Cnockaert M."/>
            <person name="Borremans W."/>
            <person name="Wieme A.D."/>
            <person name="De Vuyst L."/>
            <person name="Vandamme P."/>
        </authorList>
    </citation>
    <scope>NUCLEOTIDE SEQUENCE [LARGE SCALE GENOMIC DNA]</scope>
    <source>
        <strain evidence="1 2">LMG 1637</strain>
    </source>
</reference>
<accession>A0ABX0KCC2</accession>
<organism evidence="1 2">
    <name type="scientific">Acetobacter fallax</name>
    <dbReference type="NCBI Taxonomy" id="1737473"/>
    <lineage>
        <taxon>Bacteria</taxon>
        <taxon>Pseudomonadati</taxon>
        <taxon>Pseudomonadota</taxon>
        <taxon>Alphaproteobacteria</taxon>
        <taxon>Acetobacterales</taxon>
        <taxon>Acetobacteraceae</taxon>
        <taxon>Acetobacter</taxon>
    </lineage>
</organism>
<name>A0ABX0KCC2_9PROT</name>
<evidence type="ECO:0000313" key="1">
    <source>
        <dbReference type="EMBL" id="NHO33104.1"/>
    </source>
</evidence>
<sequence length="47" mass="5053">MTHEASELMATILPFDLSDGRGNSVRSEQGIAIIGRTGEYVANIYPA</sequence>
<dbReference type="RefSeq" id="WP_173577631.1">
    <property type="nucleotide sequence ID" value="NZ_WOSW01000021.1"/>
</dbReference>
<protein>
    <submittedName>
        <fullName evidence="1">Uncharacterized protein</fullName>
    </submittedName>
</protein>
<proteinExistence type="predicted"/>
<evidence type="ECO:0000313" key="2">
    <source>
        <dbReference type="Proteomes" id="UP000615326"/>
    </source>
</evidence>
<comment type="caution">
    <text evidence="1">The sequence shown here is derived from an EMBL/GenBank/DDBJ whole genome shotgun (WGS) entry which is preliminary data.</text>
</comment>